<proteinExistence type="predicted"/>
<evidence type="ECO:0000313" key="1">
    <source>
        <dbReference type="EMBL" id="KAE9023987.1"/>
    </source>
</evidence>
<evidence type="ECO:0000313" key="2">
    <source>
        <dbReference type="EMBL" id="KAE9333351.1"/>
    </source>
</evidence>
<comment type="caution">
    <text evidence="1">The sequence shown here is derived from an EMBL/GenBank/DDBJ whole genome shotgun (WGS) entry which is preliminary data.</text>
</comment>
<dbReference type="Proteomes" id="UP000429607">
    <property type="component" value="Unassembled WGS sequence"/>
</dbReference>
<sequence length="59" mass="6533">MASKRAPVSVTEMLSSGFKTRRWCVSACCAAFLSRSILVRVQRLDSLLKKKTSTPLSND</sequence>
<protein>
    <submittedName>
        <fullName evidence="1">Uncharacterized protein</fullName>
    </submittedName>
</protein>
<gene>
    <name evidence="1" type="ORF">PR001_g12782</name>
    <name evidence="2" type="ORF">PR003_g14066</name>
</gene>
<keyword evidence="4" id="KW-1185">Reference proteome</keyword>
<reference evidence="1 3" key="1">
    <citation type="submission" date="2018-09" db="EMBL/GenBank/DDBJ databases">
        <title>Genomic investigation of the strawberry pathogen Phytophthora fragariae indicates pathogenicity is determined by transcriptional variation in three key races.</title>
        <authorList>
            <person name="Adams T.M."/>
            <person name="Armitage A.D."/>
            <person name="Sobczyk M.K."/>
            <person name="Bates H.J."/>
            <person name="Dunwell J.M."/>
            <person name="Nellist C.F."/>
            <person name="Harrison R.J."/>
        </authorList>
    </citation>
    <scope>NUCLEOTIDE SEQUENCE [LARGE SCALE GENOMIC DNA]</scope>
    <source>
        <strain evidence="1 3">SCRP249</strain>
        <strain evidence="2 4">SCRP333</strain>
    </source>
</reference>
<dbReference type="AlphaFoldDB" id="A0A6A3M0L5"/>
<dbReference type="EMBL" id="QXFT01000914">
    <property type="protein sequence ID" value="KAE9333351.1"/>
    <property type="molecule type" value="Genomic_DNA"/>
</dbReference>
<dbReference type="EMBL" id="QXFV01000844">
    <property type="protein sequence ID" value="KAE9023987.1"/>
    <property type="molecule type" value="Genomic_DNA"/>
</dbReference>
<evidence type="ECO:0000313" key="3">
    <source>
        <dbReference type="Proteomes" id="UP000429607"/>
    </source>
</evidence>
<accession>A0A6A3M0L5</accession>
<evidence type="ECO:0000313" key="4">
    <source>
        <dbReference type="Proteomes" id="UP000434957"/>
    </source>
</evidence>
<dbReference type="Proteomes" id="UP000434957">
    <property type="component" value="Unassembled WGS sequence"/>
</dbReference>
<name>A0A6A3M0L5_9STRA</name>
<organism evidence="1 3">
    <name type="scientific">Phytophthora rubi</name>
    <dbReference type="NCBI Taxonomy" id="129364"/>
    <lineage>
        <taxon>Eukaryota</taxon>
        <taxon>Sar</taxon>
        <taxon>Stramenopiles</taxon>
        <taxon>Oomycota</taxon>
        <taxon>Peronosporomycetes</taxon>
        <taxon>Peronosporales</taxon>
        <taxon>Peronosporaceae</taxon>
        <taxon>Phytophthora</taxon>
    </lineage>
</organism>